<evidence type="ECO:0000259" key="3">
    <source>
        <dbReference type="Pfam" id="PF00899"/>
    </source>
</evidence>
<organism evidence="5 6">
    <name type="scientific">Gossypium hirsutum</name>
    <name type="common">Upland cotton</name>
    <name type="synonym">Gossypium mexicanum</name>
    <dbReference type="NCBI Taxonomy" id="3635"/>
    <lineage>
        <taxon>Eukaryota</taxon>
        <taxon>Viridiplantae</taxon>
        <taxon>Streptophyta</taxon>
        <taxon>Embryophyta</taxon>
        <taxon>Tracheophyta</taxon>
        <taxon>Spermatophyta</taxon>
        <taxon>Magnoliopsida</taxon>
        <taxon>eudicotyledons</taxon>
        <taxon>Gunneridae</taxon>
        <taxon>Pentapetalae</taxon>
        <taxon>rosids</taxon>
        <taxon>malvids</taxon>
        <taxon>Malvales</taxon>
        <taxon>Malvaceae</taxon>
        <taxon>Malvoideae</taxon>
        <taxon>Gossypium</taxon>
    </lineage>
</organism>
<dbReference type="Proteomes" id="UP000818029">
    <property type="component" value="Chromosome D11"/>
</dbReference>
<keyword evidence="5" id="KW-1185">Reference proteome</keyword>
<feature type="domain" description="THIF-type NAD/FAD binding fold" evidence="3">
    <location>
        <begin position="174"/>
        <end position="226"/>
    </location>
</feature>
<evidence type="ECO:0000259" key="4">
    <source>
        <dbReference type="Pfam" id="PF16205"/>
    </source>
</evidence>
<proteinExistence type="predicted"/>
<dbReference type="Pfam" id="PF16205">
    <property type="entry name" value="Ribosomal_S17_N"/>
    <property type="match status" value="1"/>
</dbReference>
<dbReference type="Gene3D" id="2.40.50.1000">
    <property type="match status" value="1"/>
</dbReference>
<dbReference type="Pfam" id="PF00899">
    <property type="entry name" value="ThiF"/>
    <property type="match status" value="1"/>
</dbReference>
<evidence type="ECO:0000313" key="5">
    <source>
        <dbReference type="Proteomes" id="UP000818029"/>
    </source>
</evidence>
<dbReference type="InterPro" id="IPR000266">
    <property type="entry name" value="Ribosomal_uS17"/>
</dbReference>
<dbReference type="InterPro" id="IPR032440">
    <property type="entry name" value="Ribosomal_uS17_N"/>
</dbReference>
<name>A0ABM3AZL5_GOSHI</name>
<dbReference type="SUPFAM" id="SSF69572">
    <property type="entry name" value="Activating enzymes of the ubiquitin-like proteins"/>
    <property type="match status" value="1"/>
</dbReference>
<evidence type="ECO:0000256" key="1">
    <source>
        <dbReference type="ARBA" id="ARBA00022980"/>
    </source>
</evidence>
<dbReference type="GeneID" id="107911151"/>
<keyword evidence="1" id="KW-0689">Ribosomal protein</keyword>
<evidence type="ECO:0000313" key="6">
    <source>
        <dbReference type="RefSeq" id="XP_040960231.1"/>
    </source>
</evidence>
<keyword evidence="2" id="KW-0687">Ribonucleoprotein</keyword>
<reference evidence="5" key="1">
    <citation type="journal article" date="2020" name="Nat. Genet.">
        <title>Genomic diversifications of five Gossypium allopolyploid species and their impact on cotton improvement.</title>
        <authorList>
            <person name="Chen Z.J."/>
            <person name="Sreedasyam A."/>
            <person name="Ando A."/>
            <person name="Song Q."/>
            <person name="De Santiago L.M."/>
            <person name="Hulse-Kemp A.M."/>
            <person name="Ding M."/>
            <person name="Ye W."/>
            <person name="Kirkbride R.C."/>
            <person name="Jenkins J."/>
            <person name="Plott C."/>
            <person name="Lovell J."/>
            <person name="Lin Y.M."/>
            <person name="Vaughn R."/>
            <person name="Liu B."/>
            <person name="Simpson S."/>
            <person name="Scheffler B.E."/>
            <person name="Wen L."/>
            <person name="Saski C.A."/>
            <person name="Grover C.E."/>
            <person name="Hu G."/>
            <person name="Conover J.L."/>
            <person name="Carlson J.W."/>
            <person name="Shu S."/>
            <person name="Boston L.B."/>
            <person name="Williams M."/>
            <person name="Peterson D.G."/>
            <person name="McGee K."/>
            <person name="Jones D.C."/>
            <person name="Wendel J.F."/>
            <person name="Stelly D.M."/>
            <person name="Grimwood J."/>
            <person name="Schmutz J."/>
        </authorList>
    </citation>
    <scope>NUCLEOTIDE SEQUENCE [LARGE SCALE GENOMIC DNA]</scope>
    <source>
        <strain evidence="5">cv. TM-1</strain>
    </source>
</reference>
<evidence type="ECO:0008006" key="7">
    <source>
        <dbReference type="Google" id="ProtNLM"/>
    </source>
</evidence>
<evidence type="ECO:0000256" key="2">
    <source>
        <dbReference type="ARBA" id="ARBA00023274"/>
    </source>
</evidence>
<dbReference type="PANTHER" id="PTHR10744">
    <property type="entry name" value="40S RIBOSOMAL PROTEIN S11 FAMILY MEMBER"/>
    <property type="match status" value="1"/>
</dbReference>
<dbReference type="InterPro" id="IPR035985">
    <property type="entry name" value="Ubiquitin-activating_enz"/>
</dbReference>
<accession>A0ABM3AZL5</accession>
<sequence>MAFIADNPLCIIHCATVREVNKGENPGLCHFAVMAAEGARPRDEARTARSREGYSAHGSIRIQKFLCVETALIFLFIVYYTEKAFLKQPKVFLSCKKIGKGKRPGKGGNRFWKSIGLGFKTPREAIEGTYIDKKSPFTGTVSIRGRILAGTYHSAKMVRTIIVRRNYLHCIKKYQRNIQFFGLDSQQKVTSSYVVVIGLGGVGSHAASMLLRLGVGKLLLLGFDQVAEKTVFLRPKELKLVPVPWKVVHLETSFLIRMNL</sequence>
<dbReference type="InterPro" id="IPR000594">
    <property type="entry name" value="ThiF_NAD_FAD-bd"/>
</dbReference>
<reference evidence="6" key="2">
    <citation type="submission" date="2025-08" db="UniProtKB">
        <authorList>
            <consortium name="RefSeq"/>
        </authorList>
    </citation>
    <scope>IDENTIFICATION</scope>
</reference>
<gene>
    <name evidence="6" type="primary">LOC107911151</name>
</gene>
<feature type="domain" description="Small ribosomal subunit protein uS17 N-terminal" evidence="4">
    <location>
        <begin position="81"/>
        <end position="148"/>
    </location>
</feature>
<dbReference type="RefSeq" id="XP_040960231.1">
    <property type="nucleotide sequence ID" value="XM_041104297.1"/>
</dbReference>
<dbReference type="Gene3D" id="3.40.50.720">
    <property type="entry name" value="NAD(P)-binding Rossmann-like Domain"/>
    <property type="match status" value="1"/>
</dbReference>
<dbReference type="PANTHER" id="PTHR10744:SF9">
    <property type="entry name" value="40S RIBOSOMAL PROTEIN S11-RELATED"/>
    <property type="match status" value="1"/>
</dbReference>
<protein>
    <recommendedName>
        <fullName evidence="7">40S ribosomal protein S11-like</fullName>
    </recommendedName>
</protein>